<evidence type="ECO:0000313" key="2">
    <source>
        <dbReference type="Proteomes" id="UP000238274"/>
    </source>
</evidence>
<accession>A0A2S4UI22</accession>
<name>A0A2S4UI22_9BASI</name>
<gene>
    <name evidence="1" type="ORF">PSHT_14887</name>
</gene>
<comment type="caution">
    <text evidence="1">The sequence shown here is derived from an EMBL/GenBank/DDBJ whole genome shotgun (WGS) entry which is preliminary data.</text>
</comment>
<proteinExistence type="predicted"/>
<dbReference type="VEuPathDB" id="FungiDB:PSTT_11077"/>
<organism evidence="1 2">
    <name type="scientific">Puccinia striiformis</name>
    <dbReference type="NCBI Taxonomy" id="27350"/>
    <lineage>
        <taxon>Eukaryota</taxon>
        <taxon>Fungi</taxon>
        <taxon>Dikarya</taxon>
        <taxon>Basidiomycota</taxon>
        <taxon>Pucciniomycotina</taxon>
        <taxon>Pucciniomycetes</taxon>
        <taxon>Pucciniales</taxon>
        <taxon>Pucciniaceae</taxon>
        <taxon>Puccinia</taxon>
    </lineage>
</organism>
<reference evidence="1 2" key="1">
    <citation type="submission" date="2017-12" db="EMBL/GenBank/DDBJ databases">
        <title>Gene loss provides genomic basis for host adaptation in cereal stripe rust fungi.</title>
        <authorList>
            <person name="Xia C."/>
        </authorList>
    </citation>
    <scope>NUCLEOTIDE SEQUENCE [LARGE SCALE GENOMIC DNA]</scope>
    <source>
        <strain evidence="1 2">93TX-2</strain>
    </source>
</reference>
<dbReference type="OrthoDB" id="2505803at2759"/>
<evidence type="ECO:0000313" key="1">
    <source>
        <dbReference type="EMBL" id="POV96876.1"/>
    </source>
</evidence>
<reference evidence="2" key="2">
    <citation type="journal article" date="2018" name="BMC Genomics">
        <title>Genomic insights into host adaptation between the wheat stripe rust pathogen (Puccinia striiformis f. sp. tritici) and the barley stripe rust pathogen (Puccinia striiformis f. sp. hordei).</title>
        <authorList>
            <person name="Xia C."/>
            <person name="Wang M."/>
            <person name="Yin C."/>
            <person name="Cornejo O.E."/>
            <person name="Hulbert S.H."/>
            <person name="Chen X."/>
        </authorList>
    </citation>
    <scope>NUCLEOTIDE SEQUENCE [LARGE SCALE GENOMIC DNA]</scope>
    <source>
        <strain evidence="2">93TX-2</strain>
    </source>
</reference>
<reference evidence="2" key="3">
    <citation type="journal article" date="2018" name="Mol. Plant Microbe Interact.">
        <title>Genome sequence resources for the wheat stripe rust pathogen (Puccinia striiformis f. sp. tritici) and the barley stripe rust pathogen (Puccinia striiformis f. sp. hordei).</title>
        <authorList>
            <person name="Xia C."/>
            <person name="Wang M."/>
            <person name="Yin C."/>
            <person name="Cornejo O.E."/>
            <person name="Hulbert S.H."/>
            <person name="Chen X."/>
        </authorList>
    </citation>
    <scope>NUCLEOTIDE SEQUENCE [LARGE SCALE GENOMIC DNA]</scope>
    <source>
        <strain evidence="2">93TX-2</strain>
    </source>
</reference>
<dbReference type="Proteomes" id="UP000238274">
    <property type="component" value="Unassembled WGS sequence"/>
</dbReference>
<dbReference type="VEuPathDB" id="FungiDB:PSHT_14887"/>
<keyword evidence="2" id="KW-1185">Reference proteome</keyword>
<dbReference type="AlphaFoldDB" id="A0A2S4UI22"/>
<protein>
    <submittedName>
        <fullName evidence="1">Uncharacterized protein</fullName>
    </submittedName>
</protein>
<sequence length="206" mass="23498">MASFIRSAMSIGVSISRSVVPKICRPASLRHFVFTQSPNGWLHHLQSLFHQGWQQEFTDDKVLMLDVKRKCWISWNGKVRCQTGDVRRPSCGDISYSTFLTESTTQTALATIFTTQKNDLAYDGTVSVITVRKVRLLLAEIDASETSPEILYRKEKMERLVASESDKSFVWILASWIVSLKQKSLQRHQREAHALGHTAPTRFKRA</sequence>
<dbReference type="EMBL" id="PKSM01000354">
    <property type="protein sequence ID" value="POV96876.1"/>
    <property type="molecule type" value="Genomic_DNA"/>
</dbReference>